<dbReference type="InterPro" id="IPR022601">
    <property type="entry name" value="DUF3160"/>
</dbReference>
<dbReference type="AlphaFoldDB" id="A0A8T7M662"/>
<dbReference type="SMART" id="SM01325">
    <property type="entry name" value="DUF3160"/>
    <property type="match status" value="1"/>
</dbReference>
<accession>A0A8T7M662</accession>
<evidence type="ECO:0000313" key="4">
    <source>
        <dbReference type="Proteomes" id="UP001431572"/>
    </source>
</evidence>
<dbReference type="Proteomes" id="UP001431572">
    <property type="component" value="Chromosome 2"/>
</dbReference>
<sequence>MSDRVKWLKIYGIIGLVALTLNLLLAACGDATATPSGVSQTGGGIPFLQNKTATPTTAVVATTQAITAATSLATTVGQVTTVATTTTAAATPVAIQRYNPNFATYKEQPSTIKPNFPAYTVNSGLSNVSNLADFKLSDAQKKLLEQNYFAVEPAQFKQFFQAYESFRYDQIPTYISTDSVTHVYHLLFDKLLRDTERNFLTKDLVGLTTALYDASLAQYNDLKGTALDGAVTRNVAFTAVARKLADPKADLNSLPATAAKLVDAEMKLISGTSGFALSPIMGSDYQEDYSQYIPRGHYTISDDLKNYFRGMMWIGRMNFRLKNDSETQSALLLSQAILNGKFGNQKAKDLWLLLYEPTAFFVGSSDDLTYLDYANLANAIWGENGLKDLKTLADATKFAQFKKSADTLPPPKINSMYTLITESQETQIKGMRLMGQRFTLDAYIFQNLIWRRVGTLEKPRDLPTGLDVFAAFGSDQAQKLLQQKGETNYANFSTQLDKVKTQVAAISNDTWTQNLYWGWLYNLKPLAEKRSDGYPKYMQNELWQRKQLVTGLASWTELKHDTILYAKQVYAERGGGPEDLPTGFVEPEPTFYARIAALAQLTRTGLEQRNLIDKSNSDVLQRLEKTALTLKTIAEKELTNQKLTDEEKTFIAYWGATIESYTLEAADADSSGRKYIDKQDAALVADVATGIDKVLTEATGRVNLIYVAVPINGKVILTKGAVYSQYEFTVKPNERLTDEAWQQRLNDGKAPALEDWKKSYTAPGVAVQPAP</sequence>
<dbReference type="Proteomes" id="UP000521676">
    <property type="component" value="Unassembled WGS sequence"/>
</dbReference>
<organism evidence="1 3">
    <name type="scientific">Candidatus Chlorohelix allophototropha</name>
    <dbReference type="NCBI Taxonomy" id="3003348"/>
    <lineage>
        <taxon>Bacteria</taxon>
        <taxon>Bacillati</taxon>
        <taxon>Chloroflexota</taxon>
        <taxon>Chloroflexia</taxon>
        <taxon>Candidatus Chloroheliales</taxon>
        <taxon>Candidatus Chloroheliaceae</taxon>
        <taxon>Candidatus Chlorohelix</taxon>
    </lineage>
</organism>
<evidence type="ECO:0000313" key="1">
    <source>
        <dbReference type="EMBL" id="NWJ47600.1"/>
    </source>
</evidence>
<dbReference type="RefSeq" id="WP_341471393.1">
    <property type="nucleotide sequence ID" value="NZ_CP128400.1"/>
</dbReference>
<reference evidence="2" key="2">
    <citation type="journal article" date="2024" name="Nature">
        <title>Anoxygenic phototroph of the Chloroflexota uses a type I reaction centre.</title>
        <authorList>
            <person name="Tsuji J.M."/>
            <person name="Shaw N.A."/>
            <person name="Nagashima S."/>
            <person name="Venkiteswaran J.J."/>
            <person name="Schiff S.L."/>
            <person name="Watanabe T."/>
            <person name="Fukui M."/>
            <person name="Hanada S."/>
            <person name="Tank M."/>
            <person name="Neufeld J.D."/>
        </authorList>
    </citation>
    <scope>NUCLEOTIDE SEQUENCE</scope>
    <source>
        <strain evidence="2">L227-S17</strain>
    </source>
</reference>
<dbReference type="EMBL" id="JACATZ010000003">
    <property type="protein sequence ID" value="NWJ47600.1"/>
    <property type="molecule type" value="Genomic_DNA"/>
</dbReference>
<dbReference type="Pfam" id="PF11369">
    <property type="entry name" value="DUF3160"/>
    <property type="match status" value="1"/>
</dbReference>
<name>A0A8T7M662_9CHLR</name>
<dbReference type="PROSITE" id="PS51257">
    <property type="entry name" value="PROKAR_LIPOPROTEIN"/>
    <property type="match status" value="1"/>
</dbReference>
<dbReference type="EMBL" id="CP128400">
    <property type="protein sequence ID" value="WJW69512.1"/>
    <property type="molecule type" value="Genomic_DNA"/>
</dbReference>
<evidence type="ECO:0000313" key="3">
    <source>
        <dbReference type="Proteomes" id="UP000521676"/>
    </source>
</evidence>
<proteinExistence type="predicted"/>
<keyword evidence="4" id="KW-1185">Reference proteome</keyword>
<reference evidence="1 3" key="1">
    <citation type="submission" date="2020-06" db="EMBL/GenBank/DDBJ databases">
        <title>Anoxygenic phototrophic Chloroflexota member uses a Type I reaction center.</title>
        <authorList>
            <person name="Tsuji J.M."/>
            <person name="Shaw N.A."/>
            <person name="Nagashima S."/>
            <person name="Venkiteswaran J."/>
            <person name="Schiff S.L."/>
            <person name="Hanada S."/>
            <person name="Tank M."/>
            <person name="Neufeld J.D."/>
        </authorList>
    </citation>
    <scope>NUCLEOTIDE SEQUENCE [LARGE SCALE GENOMIC DNA]</scope>
    <source>
        <strain evidence="1">L227-S17</strain>
    </source>
</reference>
<protein>
    <submittedName>
        <fullName evidence="1">DUF3160 domain-containing protein</fullName>
    </submittedName>
</protein>
<evidence type="ECO:0000313" key="2">
    <source>
        <dbReference type="EMBL" id="WJW69512.1"/>
    </source>
</evidence>
<gene>
    <name evidence="1" type="ORF">HXX08_17225</name>
    <name evidence="2" type="ORF">OZ401_003129</name>
</gene>